<dbReference type="InterPro" id="IPR032466">
    <property type="entry name" value="Metal_Hydrolase"/>
</dbReference>
<evidence type="ECO:0000313" key="1">
    <source>
        <dbReference type="EMBL" id="GAH68866.1"/>
    </source>
</evidence>
<dbReference type="SUPFAM" id="SSF51556">
    <property type="entry name" value="Metallo-dependent hydrolases"/>
    <property type="match status" value="1"/>
</dbReference>
<reference evidence="1" key="1">
    <citation type="journal article" date="2014" name="Front. Microbiol.">
        <title>High frequency of phylogenetically diverse reductive dehalogenase-homologous genes in deep subseafloor sedimentary metagenomes.</title>
        <authorList>
            <person name="Kawai M."/>
            <person name="Futagami T."/>
            <person name="Toyoda A."/>
            <person name="Takaki Y."/>
            <person name="Nishi S."/>
            <person name="Hori S."/>
            <person name="Arai W."/>
            <person name="Tsubouchi T."/>
            <person name="Morono Y."/>
            <person name="Uchiyama I."/>
            <person name="Ito T."/>
            <person name="Fujiyama A."/>
            <person name="Inagaki F."/>
            <person name="Takami H."/>
        </authorList>
    </citation>
    <scope>NUCLEOTIDE SEQUENCE</scope>
    <source>
        <strain evidence="1">Expedition CK06-06</strain>
    </source>
</reference>
<dbReference type="EMBL" id="BARU01028282">
    <property type="protein sequence ID" value="GAH68866.1"/>
    <property type="molecule type" value="Genomic_DNA"/>
</dbReference>
<organism evidence="1">
    <name type="scientific">marine sediment metagenome</name>
    <dbReference type="NCBI Taxonomy" id="412755"/>
    <lineage>
        <taxon>unclassified sequences</taxon>
        <taxon>metagenomes</taxon>
        <taxon>ecological metagenomes</taxon>
    </lineage>
</organism>
<protein>
    <recommendedName>
        <fullName evidence="2">Amidohydrolase 3 domain-containing protein</fullName>
    </recommendedName>
</protein>
<sequence length="180" mass="20372">MDTVNIGKYPFYHVRFDRRVAINVVYLVPHNALRLGAMDFVDRVATAEELKKMQTLMAEGMREGAVGFSAGLDYCPGRYSNTEELIKICEAVAEHDGVSVWHVRTRDIGLFEAIKEVIRVAEKTNVKVHFSHYSVNLANWGKSKEMLTIVNEARERGLDVSFDSYPYIAGCSTMILLLPR</sequence>
<comment type="caution">
    <text evidence="1">The sequence shown here is derived from an EMBL/GenBank/DDBJ whole genome shotgun (WGS) entry which is preliminary data.</text>
</comment>
<dbReference type="AlphaFoldDB" id="X1HF71"/>
<feature type="non-terminal residue" evidence="1">
    <location>
        <position position="180"/>
    </location>
</feature>
<evidence type="ECO:0008006" key="2">
    <source>
        <dbReference type="Google" id="ProtNLM"/>
    </source>
</evidence>
<gene>
    <name evidence="1" type="ORF">S03H2_45173</name>
</gene>
<dbReference type="Gene3D" id="3.20.20.140">
    <property type="entry name" value="Metal-dependent hydrolases"/>
    <property type="match status" value="1"/>
</dbReference>
<accession>X1HF71</accession>
<proteinExistence type="predicted"/>
<name>X1HF71_9ZZZZ</name>